<feature type="compositionally biased region" description="Polar residues" evidence="3">
    <location>
        <begin position="117"/>
        <end position="126"/>
    </location>
</feature>
<evidence type="ECO:0000256" key="3">
    <source>
        <dbReference type="SAM" id="MobiDB-lite"/>
    </source>
</evidence>
<name>A0A915E5M5_9BILA</name>
<dbReference type="AlphaFoldDB" id="A0A915E5M5"/>
<dbReference type="SUPFAM" id="SSF54897">
    <property type="entry name" value="Protease propeptides/inhibitors"/>
    <property type="match status" value="1"/>
</dbReference>
<sequence>MKASDSSNSNASSPFQVFRIFPSNWNDVKSLAKLRKLAEESGESEIDFWLDSRHPGQFADVMVSPRALPHFQKFMASQNLNHTVTIRDVEKLIYLNEFEPEILRNSNKQQERPPTMNDLNNLTPNSKSRDESDLELQSFMRRLRDDGGGGGKAQ</sequence>
<evidence type="ECO:0000256" key="2">
    <source>
        <dbReference type="ARBA" id="ARBA00022833"/>
    </source>
</evidence>
<evidence type="ECO:0000259" key="4">
    <source>
        <dbReference type="Pfam" id="PF02244"/>
    </source>
</evidence>
<keyword evidence="5" id="KW-1185">Reference proteome</keyword>
<accession>A0A915E5M5</accession>
<dbReference type="Pfam" id="PF02244">
    <property type="entry name" value="Propep_M14"/>
    <property type="match status" value="1"/>
</dbReference>
<proteinExistence type="predicted"/>
<feature type="region of interest" description="Disordered" evidence="3">
    <location>
        <begin position="103"/>
        <end position="135"/>
    </location>
</feature>
<evidence type="ECO:0000256" key="1">
    <source>
        <dbReference type="ARBA" id="ARBA00022723"/>
    </source>
</evidence>
<dbReference type="Gene3D" id="3.30.70.340">
    <property type="entry name" value="Metallocarboxypeptidase-like"/>
    <property type="match status" value="1"/>
</dbReference>
<dbReference type="Proteomes" id="UP000887574">
    <property type="component" value="Unplaced"/>
</dbReference>
<reference evidence="6" key="1">
    <citation type="submission" date="2022-11" db="UniProtKB">
        <authorList>
            <consortium name="WormBaseParasite"/>
        </authorList>
    </citation>
    <scope>IDENTIFICATION</scope>
</reference>
<keyword evidence="2" id="KW-0862">Zinc</keyword>
<dbReference type="InterPro" id="IPR003146">
    <property type="entry name" value="M14A_act_pep"/>
</dbReference>
<dbReference type="GO" id="GO:0046872">
    <property type="term" value="F:metal ion binding"/>
    <property type="evidence" value="ECO:0007669"/>
    <property type="project" value="UniProtKB-KW"/>
</dbReference>
<organism evidence="5 6">
    <name type="scientific">Ditylenchus dipsaci</name>
    <dbReference type="NCBI Taxonomy" id="166011"/>
    <lineage>
        <taxon>Eukaryota</taxon>
        <taxon>Metazoa</taxon>
        <taxon>Ecdysozoa</taxon>
        <taxon>Nematoda</taxon>
        <taxon>Chromadorea</taxon>
        <taxon>Rhabditida</taxon>
        <taxon>Tylenchina</taxon>
        <taxon>Tylenchomorpha</taxon>
        <taxon>Sphaerularioidea</taxon>
        <taxon>Anguinidae</taxon>
        <taxon>Anguininae</taxon>
        <taxon>Ditylenchus</taxon>
    </lineage>
</organism>
<feature type="domain" description="Carboxypeptidase activation peptide" evidence="4">
    <location>
        <begin position="27"/>
        <end position="93"/>
    </location>
</feature>
<protein>
    <submittedName>
        <fullName evidence="6">Carboxypeptidase activation peptide domain-containing protein</fullName>
    </submittedName>
</protein>
<keyword evidence="1" id="KW-0479">Metal-binding</keyword>
<evidence type="ECO:0000313" key="6">
    <source>
        <dbReference type="WBParaSite" id="jg3094"/>
    </source>
</evidence>
<dbReference type="WBParaSite" id="jg3094">
    <property type="protein sequence ID" value="jg3094"/>
    <property type="gene ID" value="jg3094"/>
</dbReference>
<dbReference type="InterPro" id="IPR036990">
    <property type="entry name" value="M14A-like_propep"/>
</dbReference>
<evidence type="ECO:0000313" key="5">
    <source>
        <dbReference type="Proteomes" id="UP000887574"/>
    </source>
</evidence>